<dbReference type="InterPro" id="IPR018445">
    <property type="entry name" value="Put_Phosphate_transp_reg"/>
</dbReference>
<sequence>MAEKEAISLLKKFASRLLPKSEDFFSLLVAQCENAVQCSGSLLNYMRTGDENYANQTRIFERQGGRLKERNLEALHQTFSTPIDREDIYRSITAIDDVLSYAETTVREMYLLGLPPDEHTLAMAVLLDEGSRALHSGYSALQKMPEQAKLDADRARTTERKIENLYRAALVELFDANHYMATLTDAHRLDASDLEVLLEPLDVPERQAVAASVQFILEIMKRREVYRHMSNAADRVALAGEILHDIVVKTS</sequence>
<name>A0ABV3TZL7_9GAMM</name>
<dbReference type="EMBL" id="JBFRYB010000001">
    <property type="protein sequence ID" value="MEX1666734.1"/>
    <property type="molecule type" value="Genomic_DNA"/>
</dbReference>
<keyword evidence="3" id="KW-1185">Reference proteome</keyword>
<evidence type="ECO:0000313" key="2">
    <source>
        <dbReference type="EMBL" id="MEX1666734.1"/>
    </source>
</evidence>
<dbReference type="InterPro" id="IPR038078">
    <property type="entry name" value="PhoU-like_sf"/>
</dbReference>
<evidence type="ECO:0000256" key="1">
    <source>
        <dbReference type="ARBA" id="ARBA00008591"/>
    </source>
</evidence>
<evidence type="ECO:0000313" key="3">
    <source>
        <dbReference type="Proteomes" id="UP001557484"/>
    </source>
</evidence>
<dbReference type="Gene3D" id="1.20.58.220">
    <property type="entry name" value="Phosphate transport system protein phou homolog 2, domain 2"/>
    <property type="match status" value="1"/>
</dbReference>
<gene>
    <name evidence="2" type="ORF">AB4875_14660</name>
</gene>
<comment type="similarity">
    <text evidence="1">Belongs to the UPF0111 family.</text>
</comment>
<dbReference type="PANTHER" id="PTHR37298">
    <property type="entry name" value="UPF0111 PROTEIN YKAA"/>
    <property type="match status" value="1"/>
</dbReference>
<dbReference type="InterPro" id="IPR052912">
    <property type="entry name" value="UPF0111_domain"/>
</dbReference>
<comment type="caution">
    <text evidence="2">The sequence shown here is derived from an EMBL/GenBank/DDBJ whole genome shotgun (WGS) entry which is preliminary data.</text>
</comment>
<dbReference type="RefSeq" id="WP_368376804.1">
    <property type="nucleotide sequence ID" value="NZ_JBFRYB010000001.1"/>
</dbReference>
<dbReference type="Proteomes" id="UP001557484">
    <property type="component" value="Unassembled WGS sequence"/>
</dbReference>
<reference evidence="2 3" key="1">
    <citation type="journal article" date="2011" name="Int. J. Syst. Evol. Microbiol.">
        <title>Zhongshania antarctica gen. nov., sp. nov. and Zhongshania guokunii sp. nov., gammaproteobacteria respectively isolated from coastal attached (fast) ice and surface seawater of the Antarctic.</title>
        <authorList>
            <person name="Li H.J."/>
            <person name="Zhang X.Y."/>
            <person name="Chen C.X."/>
            <person name="Zhang Y.J."/>
            <person name="Gao Z.M."/>
            <person name="Yu Y."/>
            <person name="Chen X.L."/>
            <person name="Chen B."/>
            <person name="Zhang Y.Z."/>
        </authorList>
    </citation>
    <scope>NUCLEOTIDE SEQUENCE [LARGE SCALE GENOMIC DNA]</scope>
    <source>
        <strain evidence="2 3">R06B22</strain>
    </source>
</reference>
<proteinExistence type="inferred from homology"/>
<organism evidence="2 3">
    <name type="scientific">Zhongshania arctica</name>
    <dbReference type="NCBI Taxonomy" id="3238302"/>
    <lineage>
        <taxon>Bacteria</taxon>
        <taxon>Pseudomonadati</taxon>
        <taxon>Pseudomonadota</taxon>
        <taxon>Gammaproteobacteria</taxon>
        <taxon>Cellvibrionales</taxon>
        <taxon>Spongiibacteraceae</taxon>
        <taxon>Zhongshania</taxon>
    </lineage>
</organism>
<dbReference type="PANTHER" id="PTHR37298:SF1">
    <property type="entry name" value="UPF0111 PROTEIN YKAA"/>
    <property type="match status" value="1"/>
</dbReference>
<dbReference type="Pfam" id="PF01865">
    <property type="entry name" value="PhoU_div"/>
    <property type="match status" value="1"/>
</dbReference>
<accession>A0ABV3TZL7</accession>
<protein>
    <submittedName>
        <fullName evidence="2">DUF47 domain-containing protein</fullName>
    </submittedName>
</protein>